<evidence type="ECO:0000256" key="3">
    <source>
        <dbReference type="ARBA" id="ARBA00022777"/>
    </source>
</evidence>
<accession>A0A1M5VR17</accession>
<evidence type="ECO:0000256" key="4">
    <source>
        <dbReference type="ARBA" id="ARBA00022840"/>
    </source>
</evidence>
<reference evidence="7 8" key="1">
    <citation type="submission" date="2016-11" db="EMBL/GenBank/DDBJ databases">
        <authorList>
            <person name="Jaros S."/>
            <person name="Januszkiewicz K."/>
            <person name="Wedrychowicz H."/>
        </authorList>
    </citation>
    <scope>NUCLEOTIDE SEQUENCE [LARGE SCALE GENOMIC DNA]</scope>
    <source>
        <strain evidence="7 8">DSM 9705</strain>
    </source>
</reference>
<dbReference type="Pfam" id="PF07603">
    <property type="entry name" value="Lcl_C"/>
    <property type="match status" value="1"/>
</dbReference>
<feature type="binding site" evidence="5">
    <location>
        <position position="38"/>
    </location>
    <ligand>
        <name>ATP</name>
        <dbReference type="ChEBI" id="CHEBI:30616"/>
    </ligand>
</feature>
<dbReference type="PROSITE" id="PS50011">
    <property type="entry name" value="PROTEIN_KINASE_DOM"/>
    <property type="match status" value="1"/>
</dbReference>
<evidence type="ECO:0000259" key="6">
    <source>
        <dbReference type="PROSITE" id="PS50011"/>
    </source>
</evidence>
<dbReference type="GO" id="GO:0005524">
    <property type="term" value="F:ATP binding"/>
    <property type="evidence" value="ECO:0007669"/>
    <property type="project" value="UniProtKB-UniRule"/>
</dbReference>
<dbReference type="PROSITE" id="PS00107">
    <property type="entry name" value="PROTEIN_KINASE_ATP"/>
    <property type="match status" value="1"/>
</dbReference>
<dbReference type="SUPFAM" id="SSF56112">
    <property type="entry name" value="Protein kinase-like (PK-like)"/>
    <property type="match status" value="1"/>
</dbReference>
<keyword evidence="8" id="KW-1185">Reference proteome</keyword>
<feature type="domain" description="Protein kinase" evidence="6">
    <location>
        <begin position="9"/>
        <end position="265"/>
    </location>
</feature>
<evidence type="ECO:0000256" key="2">
    <source>
        <dbReference type="ARBA" id="ARBA00022741"/>
    </source>
</evidence>
<dbReference type="GO" id="GO:0004674">
    <property type="term" value="F:protein serine/threonine kinase activity"/>
    <property type="evidence" value="ECO:0007669"/>
    <property type="project" value="UniProtKB-KW"/>
</dbReference>
<dbReference type="CDD" id="cd14014">
    <property type="entry name" value="STKc_PknB_like"/>
    <property type="match status" value="1"/>
</dbReference>
<evidence type="ECO:0000256" key="5">
    <source>
        <dbReference type="PROSITE-ProRule" id="PRU10141"/>
    </source>
</evidence>
<dbReference type="InterPro" id="IPR000719">
    <property type="entry name" value="Prot_kinase_dom"/>
</dbReference>
<dbReference type="Gene3D" id="3.30.200.20">
    <property type="entry name" value="Phosphorylase Kinase, domain 1"/>
    <property type="match status" value="1"/>
</dbReference>
<gene>
    <name evidence="7" type="ORF">SAMN02745124_01834</name>
</gene>
<keyword evidence="1" id="KW-0808">Transferase</keyword>
<organism evidence="7 8">
    <name type="scientific">Desulfofustis glycolicus DSM 9705</name>
    <dbReference type="NCBI Taxonomy" id="1121409"/>
    <lineage>
        <taxon>Bacteria</taxon>
        <taxon>Pseudomonadati</taxon>
        <taxon>Thermodesulfobacteriota</taxon>
        <taxon>Desulfobulbia</taxon>
        <taxon>Desulfobulbales</taxon>
        <taxon>Desulfocapsaceae</taxon>
        <taxon>Desulfofustis</taxon>
    </lineage>
</organism>
<dbReference type="OrthoDB" id="9801841at2"/>
<keyword evidence="2 5" id="KW-0547">Nucleotide-binding</keyword>
<dbReference type="InterPro" id="IPR008271">
    <property type="entry name" value="Ser/Thr_kinase_AS"/>
</dbReference>
<protein>
    <submittedName>
        <fullName evidence="7">Serine/threonine protein kinase</fullName>
    </submittedName>
</protein>
<name>A0A1M5VR17_9BACT</name>
<dbReference type="STRING" id="1121409.SAMN02745124_01834"/>
<dbReference type="Pfam" id="PF00069">
    <property type="entry name" value="Pkinase"/>
    <property type="match status" value="1"/>
</dbReference>
<dbReference type="PROSITE" id="PS00108">
    <property type="entry name" value="PROTEIN_KINASE_ST"/>
    <property type="match status" value="1"/>
</dbReference>
<dbReference type="AlphaFoldDB" id="A0A1M5VR17"/>
<dbReference type="PANTHER" id="PTHR43289:SF6">
    <property type="entry name" value="SERINE_THREONINE-PROTEIN KINASE NEKL-3"/>
    <property type="match status" value="1"/>
</dbReference>
<keyword evidence="3 7" id="KW-0418">Kinase</keyword>
<dbReference type="InterPro" id="IPR017441">
    <property type="entry name" value="Protein_kinase_ATP_BS"/>
</dbReference>
<evidence type="ECO:0000313" key="7">
    <source>
        <dbReference type="EMBL" id="SHH77695.1"/>
    </source>
</evidence>
<proteinExistence type="predicted"/>
<dbReference type="Proteomes" id="UP000184139">
    <property type="component" value="Unassembled WGS sequence"/>
</dbReference>
<dbReference type="SMART" id="SM00220">
    <property type="entry name" value="S_TKc"/>
    <property type="match status" value="1"/>
</dbReference>
<keyword evidence="4 5" id="KW-0067">ATP-binding</keyword>
<evidence type="ECO:0000256" key="1">
    <source>
        <dbReference type="ARBA" id="ARBA00022679"/>
    </source>
</evidence>
<dbReference type="InterPro" id="IPR011460">
    <property type="entry name" value="Lcl_C"/>
</dbReference>
<dbReference type="Gene3D" id="1.10.510.10">
    <property type="entry name" value="Transferase(Phosphotransferase) domain 1"/>
    <property type="match status" value="1"/>
</dbReference>
<keyword evidence="7" id="KW-0723">Serine/threonine-protein kinase</keyword>
<evidence type="ECO:0000313" key="8">
    <source>
        <dbReference type="Proteomes" id="UP000184139"/>
    </source>
</evidence>
<dbReference type="PANTHER" id="PTHR43289">
    <property type="entry name" value="MITOGEN-ACTIVATED PROTEIN KINASE KINASE KINASE 20-RELATED"/>
    <property type="match status" value="1"/>
</dbReference>
<dbReference type="RefSeq" id="WP_073375392.1">
    <property type="nucleotide sequence ID" value="NZ_FQXS01000009.1"/>
</dbReference>
<dbReference type="EMBL" id="FQXS01000009">
    <property type="protein sequence ID" value="SHH77695.1"/>
    <property type="molecule type" value="Genomic_DNA"/>
</dbReference>
<sequence length="442" mass="49468">MKTQTVGKYTILKRLGKGGMGIVYKALQPDIDKVVAIKLLQPSEALEITVGRDRLEEIFHAEARLLADLQHPRLAAVWDWDLDEAGRPFFVMEYYCNNLGTMIGETFQLEQPSRPIRPHLLVHYGLQILDALDYLHHHLVVHRDIKPHNILVTDQDRVKICDFGMALADTLSFSGPQNMQIGSPYYTPPEQQKAPNLVDGRADCYSTAVLLYRLLTGTLPGMQSFPLSLINPAYDRSWDDFFHTGLQWDPALRFQSARVMQEALAALPLAPVEDPPPPLPPADSPPATTVLLRSTPDNQCGKRALERFGLNDLARPKAPVAGSFTRDGDIVFDTVTKLAWQLHPSPYPLAWSAAETWCTSLPTVSGGGPWRLPTVDELLSLLDQSSIPHLVSVFPATGSWFWSCDKHGPVERWYVNLDMGYAAPQDMDCRYHVRAVSSFNYS</sequence>
<dbReference type="InterPro" id="IPR011009">
    <property type="entry name" value="Kinase-like_dom_sf"/>
</dbReference>